<feature type="transmembrane region" description="Helical" evidence="1">
    <location>
        <begin position="278"/>
        <end position="298"/>
    </location>
</feature>
<dbReference type="EMBL" id="VJMJ01000126">
    <property type="protein sequence ID" value="KAF0733080.1"/>
    <property type="molecule type" value="Genomic_DNA"/>
</dbReference>
<gene>
    <name evidence="2" type="ORF">Ae201684_009902</name>
</gene>
<proteinExistence type="predicted"/>
<evidence type="ECO:0000313" key="2">
    <source>
        <dbReference type="EMBL" id="KAF0733080.1"/>
    </source>
</evidence>
<dbReference type="VEuPathDB" id="FungiDB:AeMF1_019105"/>
<comment type="caution">
    <text evidence="2">The sequence shown here is derived from an EMBL/GenBank/DDBJ whole genome shotgun (WGS) entry which is preliminary data.</text>
</comment>
<feature type="transmembrane region" description="Helical" evidence="1">
    <location>
        <begin position="248"/>
        <end position="266"/>
    </location>
</feature>
<evidence type="ECO:0000313" key="3">
    <source>
        <dbReference type="Proteomes" id="UP000481153"/>
    </source>
</evidence>
<organism evidence="2 3">
    <name type="scientific">Aphanomyces euteiches</name>
    <dbReference type="NCBI Taxonomy" id="100861"/>
    <lineage>
        <taxon>Eukaryota</taxon>
        <taxon>Sar</taxon>
        <taxon>Stramenopiles</taxon>
        <taxon>Oomycota</taxon>
        <taxon>Saprolegniomycetes</taxon>
        <taxon>Saprolegniales</taxon>
        <taxon>Verrucalvaceae</taxon>
        <taxon>Aphanomyces</taxon>
    </lineage>
</organism>
<protein>
    <submittedName>
        <fullName evidence="2">Uncharacterized protein</fullName>
    </submittedName>
</protein>
<name>A0A6G0WZX9_9STRA</name>
<keyword evidence="1" id="KW-1133">Transmembrane helix</keyword>
<keyword evidence="1" id="KW-0812">Transmembrane</keyword>
<keyword evidence="1" id="KW-0472">Membrane</keyword>
<feature type="transmembrane region" description="Helical" evidence="1">
    <location>
        <begin position="319"/>
        <end position="338"/>
    </location>
</feature>
<keyword evidence="3" id="KW-1185">Reference proteome</keyword>
<dbReference type="AlphaFoldDB" id="A0A6G0WZX9"/>
<reference evidence="2 3" key="1">
    <citation type="submission" date="2019-07" db="EMBL/GenBank/DDBJ databases">
        <title>Genomics analysis of Aphanomyces spp. identifies a new class of oomycete effector associated with host adaptation.</title>
        <authorList>
            <person name="Gaulin E."/>
        </authorList>
    </citation>
    <scope>NUCLEOTIDE SEQUENCE [LARGE SCALE GENOMIC DNA]</scope>
    <source>
        <strain evidence="2 3">ATCC 201684</strain>
    </source>
</reference>
<sequence>MTKIQAQQTLTHSSVVVWNRFSIVYSLAFCLNLMAAPLKAYISETMPWNIAPESPNLAVEPYDNATLQYFQTLASSAPSSRAFVQDSSGFVFRKILYLPDAIDESDCFDSLQRFPIVAYYSAGFQQFVCDFLSQNKSTRNDGFQCQAIMMLGVSTMKYCFWMTLQDRTSSRYEVAVAGTTWEPPVFAWIKFVARLALGIYVGHQAWVHYYRHFRCLALNLTSLGIPGPFIKYEIYFGDATYFILSRPFVTLIFVLEFYLSIAYIGLACVRCSQLEDGMQFFLGCLYASRAVCFAYFVMRYATFAIKRFQWETFGRAIDPGLLALAAGLYAGPFFYVLTNTPTVHFVIWLNRVWVSPSLHGHAIEVLLLYDFIIGISATPLFHELQIHLSPSSVSF</sequence>
<dbReference type="Proteomes" id="UP000481153">
    <property type="component" value="Unassembled WGS sequence"/>
</dbReference>
<evidence type="ECO:0000256" key="1">
    <source>
        <dbReference type="SAM" id="Phobius"/>
    </source>
</evidence>
<accession>A0A6G0WZX9</accession>